<dbReference type="PANTHER" id="PTHR10745">
    <property type="entry name" value="GLYCYL-TRNA SYNTHETASE/DNA POLYMERASE SUBUNIT GAMMA-2"/>
    <property type="match status" value="1"/>
</dbReference>
<organism evidence="2 3">
    <name type="scientific">Danionella cerebrum</name>
    <dbReference type="NCBI Taxonomy" id="2873325"/>
    <lineage>
        <taxon>Eukaryota</taxon>
        <taxon>Metazoa</taxon>
        <taxon>Chordata</taxon>
        <taxon>Craniata</taxon>
        <taxon>Vertebrata</taxon>
        <taxon>Euteleostomi</taxon>
        <taxon>Actinopterygii</taxon>
        <taxon>Neopterygii</taxon>
        <taxon>Teleostei</taxon>
        <taxon>Ostariophysi</taxon>
        <taxon>Cypriniformes</taxon>
        <taxon>Danionidae</taxon>
        <taxon>Danioninae</taxon>
        <taxon>Danionella</taxon>
    </lineage>
</organism>
<dbReference type="InterPro" id="IPR045864">
    <property type="entry name" value="aa-tRNA-synth_II/BPL/LPL"/>
</dbReference>
<evidence type="ECO:0000313" key="3">
    <source>
        <dbReference type="Proteomes" id="UP000316079"/>
    </source>
</evidence>
<protein>
    <recommendedName>
        <fullName evidence="4">DNA polymerase subunit gamma-2, mitochondrial</fullName>
    </recommendedName>
</protein>
<dbReference type="EMBL" id="SRMA01026668">
    <property type="protein sequence ID" value="TRY78977.1"/>
    <property type="molecule type" value="Genomic_DNA"/>
</dbReference>
<comment type="caution">
    <text evidence="2">The sequence shown here is derived from an EMBL/GenBank/DDBJ whole genome shotgun (WGS) entry which is preliminary data.</text>
</comment>
<proteinExistence type="predicted"/>
<dbReference type="Gene3D" id="3.30.930.10">
    <property type="entry name" value="Bira Bifunctional Protein, Domain 2"/>
    <property type="match status" value="1"/>
</dbReference>
<dbReference type="AlphaFoldDB" id="A0A553PMR1"/>
<gene>
    <name evidence="2" type="ORF">DNTS_014731</name>
</gene>
<dbReference type="Proteomes" id="UP000316079">
    <property type="component" value="Unassembled WGS sequence"/>
</dbReference>
<accession>A0A553PMR1</accession>
<reference evidence="2 3" key="1">
    <citation type="journal article" date="2019" name="Sci. Data">
        <title>Hybrid genome assembly and annotation of Danionella translucida.</title>
        <authorList>
            <person name="Kadobianskyi M."/>
            <person name="Schulze L."/>
            <person name="Schuelke M."/>
            <person name="Judkewitz B."/>
        </authorList>
    </citation>
    <scope>NUCLEOTIDE SEQUENCE [LARGE SCALE GENOMIC DNA]</scope>
    <source>
        <strain evidence="2 3">Bolton</strain>
    </source>
</reference>
<evidence type="ECO:0000313" key="2">
    <source>
        <dbReference type="EMBL" id="TRY78977.1"/>
    </source>
</evidence>
<dbReference type="InterPro" id="IPR027031">
    <property type="entry name" value="Gly-tRNA_synthase/POLG2"/>
</dbReference>
<name>A0A553PMR1_9TELE</name>
<sequence length="355" mass="39787">VAQHQRLFSESRAPDCPEDSSNLSSLLTRLCSERYYMSPEAFSGRSSSYGPLGAELKRNLTEQWSSAVRSRALVFGISTAALGSKDHEPTTKVINSQALQETLRTASSTAEETSRKIQELLRDSASFRTSLLPGALQQYKQMLELVNGSLPFGLTEIGLCHRFDDQLPPLTGCSSEVTHSSLVWFCSPRTSSQWMDYWAHQRLQWWRKLAVNPSDFNLCSMEDEVDKQRANQGLKIMYNFPWGTTTLETLWSLGDAPLLKMYPETPSKIQCRDGRKSVVPHIISISADLDRGMQAFLVNSLQLHTHSESKQKLHQRTVLKLHAALTPVKVALDVGQGPISELRQVQMPFYSAAVV</sequence>
<keyword evidence="3" id="KW-1185">Reference proteome</keyword>
<evidence type="ECO:0008006" key="4">
    <source>
        <dbReference type="Google" id="ProtNLM"/>
    </source>
</evidence>
<feature type="region of interest" description="Disordered" evidence="1">
    <location>
        <begin position="1"/>
        <end position="22"/>
    </location>
</feature>
<dbReference type="SUPFAM" id="SSF55681">
    <property type="entry name" value="Class II aaRS and biotin synthetases"/>
    <property type="match status" value="1"/>
</dbReference>
<dbReference type="STRING" id="623744.A0A553PMR1"/>
<dbReference type="GO" id="GO:0005739">
    <property type="term" value="C:mitochondrion"/>
    <property type="evidence" value="ECO:0007669"/>
    <property type="project" value="TreeGrafter"/>
</dbReference>
<dbReference type="PANTHER" id="PTHR10745:SF8">
    <property type="entry name" value="DNA POLYMERASE SUBUNIT GAMMA-2, MITOCHONDRIAL"/>
    <property type="match status" value="1"/>
</dbReference>
<dbReference type="OrthoDB" id="57698at2759"/>
<evidence type="ECO:0000256" key="1">
    <source>
        <dbReference type="SAM" id="MobiDB-lite"/>
    </source>
</evidence>
<dbReference type="GO" id="GO:0006264">
    <property type="term" value="P:mitochondrial DNA replication"/>
    <property type="evidence" value="ECO:0007669"/>
    <property type="project" value="TreeGrafter"/>
</dbReference>
<feature type="non-terminal residue" evidence="2">
    <location>
        <position position="1"/>
    </location>
</feature>